<evidence type="ECO:0000256" key="1">
    <source>
        <dbReference type="ARBA" id="ARBA00023125"/>
    </source>
</evidence>
<organism evidence="3 4">
    <name type="scientific">Sulfidibacter corallicola</name>
    <dbReference type="NCBI Taxonomy" id="2818388"/>
    <lineage>
        <taxon>Bacteria</taxon>
        <taxon>Pseudomonadati</taxon>
        <taxon>Acidobacteriota</taxon>
        <taxon>Holophagae</taxon>
        <taxon>Acanthopleuribacterales</taxon>
        <taxon>Acanthopleuribacteraceae</taxon>
        <taxon>Sulfidibacter</taxon>
    </lineage>
</organism>
<dbReference type="KEGG" id="scor:J3U87_04495"/>
<reference evidence="3" key="1">
    <citation type="submission" date="2021-03" db="EMBL/GenBank/DDBJ databases">
        <title>Acanthopleuribacteraceae sp. M133.</title>
        <authorList>
            <person name="Wang G."/>
        </authorList>
    </citation>
    <scope>NUCLEOTIDE SEQUENCE</scope>
    <source>
        <strain evidence="3">M133</strain>
    </source>
</reference>
<evidence type="ECO:0000313" key="3">
    <source>
        <dbReference type="EMBL" id="QTD51709.1"/>
    </source>
</evidence>
<dbReference type="InterPro" id="IPR014710">
    <property type="entry name" value="RmlC-like_jellyroll"/>
</dbReference>
<dbReference type="GO" id="GO:0003677">
    <property type="term" value="F:DNA binding"/>
    <property type="evidence" value="ECO:0007669"/>
    <property type="project" value="UniProtKB-KW"/>
</dbReference>
<gene>
    <name evidence="3" type="ORF">J3U87_04495</name>
</gene>
<accession>A0A8A4TP08</accession>
<sequence>MQHGRVIESPTSFVIETYEPGLTIDFRNPPVTTDLEEIRAAVNLEPWRDQSLERQIANADRLCRDLGVTEKPGDFDESLKLFGESTDLRTSLAMAAGAIAGTPHDAPPTDQIHQLLVHTGVLSRPAHYPVRVYCHDPAAATELEGNGTHFGFVLNGQDLCLECADGRRYPLYDNTYFCVPGAARITGTGRVEVLTSFDYRGALTIGGPVEPWGRLAYIDGCTDTILVPPTRLGDPCFNALYFPERTQQTQHVHPSMRAGIVMGGGGICKTPTGDHVLRPGKIFFLPPETWHAFWTDSAAPGVPSALTVIAFHPDSDFGPTDEDHPMLNRTFFRFLHRLRSVQRVNANA</sequence>
<dbReference type="InterPro" id="IPR037923">
    <property type="entry name" value="HTH-like"/>
</dbReference>
<dbReference type="Proteomes" id="UP000663929">
    <property type="component" value="Chromosome"/>
</dbReference>
<keyword evidence="4" id="KW-1185">Reference proteome</keyword>
<dbReference type="GO" id="GO:0006355">
    <property type="term" value="P:regulation of DNA-templated transcription"/>
    <property type="evidence" value="ECO:0007669"/>
    <property type="project" value="InterPro"/>
</dbReference>
<keyword evidence="1" id="KW-0238">DNA-binding</keyword>
<evidence type="ECO:0000259" key="2">
    <source>
        <dbReference type="Pfam" id="PF02311"/>
    </source>
</evidence>
<dbReference type="InterPro" id="IPR003313">
    <property type="entry name" value="AraC-bd"/>
</dbReference>
<dbReference type="Gene3D" id="2.60.120.10">
    <property type="entry name" value="Jelly Rolls"/>
    <property type="match status" value="1"/>
</dbReference>
<dbReference type="RefSeq" id="WP_237381835.1">
    <property type="nucleotide sequence ID" value="NZ_CP071793.1"/>
</dbReference>
<dbReference type="AlphaFoldDB" id="A0A8A4TP08"/>
<protein>
    <submittedName>
        <fullName evidence="3">AraC family ligand binding domain-containing protein</fullName>
    </submittedName>
</protein>
<proteinExistence type="predicted"/>
<dbReference type="SUPFAM" id="SSF51215">
    <property type="entry name" value="Regulatory protein AraC"/>
    <property type="match status" value="1"/>
</dbReference>
<evidence type="ECO:0000313" key="4">
    <source>
        <dbReference type="Proteomes" id="UP000663929"/>
    </source>
</evidence>
<dbReference type="Pfam" id="PF02311">
    <property type="entry name" value="AraC_binding"/>
    <property type="match status" value="1"/>
</dbReference>
<name>A0A8A4TP08_SULCO</name>
<feature type="domain" description="AraC-type arabinose-binding/dimerisation" evidence="2">
    <location>
        <begin position="249"/>
        <end position="316"/>
    </location>
</feature>
<dbReference type="EMBL" id="CP071793">
    <property type="protein sequence ID" value="QTD51709.1"/>
    <property type="molecule type" value="Genomic_DNA"/>
</dbReference>